<dbReference type="Proteomes" id="UP001164506">
    <property type="component" value="Chromosome"/>
</dbReference>
<feature type="region of interest" description="Disordered" evidence="1">
    <location>
        <begin position="1"/>
        <end position="23"/>
    </location>
</feature>
<evidence type="ECO:0000313" key="3">
    <source>
        <dbReference type="EMBL" id="UZX20499.1"/>
    </source>
</evidence>
<evidence type="ECO:0000313" key="4">
    <source>
        <dbReference type="Proteomes" id="UP001164506"/>
    </source>
</evidence>
<feature type="domain" description="Trypsin-co-occurring" evidence="2">
    <location>
        <begin position="31"/>
        <end position="107"/>
    </location>
</feature>
<name>A0ABY6QUT7_9ACTN</name>
<reference evidence="3" key="1">
    <citation type="submission" date="2021-09" db="EMBL/GenBank/DDBJ databases">
        <title>Complete genome sequence and metabolic characterization of Streptomyces tanashiensis DSM 731 the producer of antibacterial Kalafungin and diverse secondary metabolites.</title>
        <authorList>
            <person name="Abbasi M.N."/>
            <person name="Anwar M.N."/>
            <person name="Alam K."/>
            <person name="Shoaib M."/>
            <person name="Lin Z."/>
            <person name="Hayat M."/>
            <person name="Ali M.I."/>
            <person name="Malik H.M.T."/>
            <person name="Ahmed I."/>
            <person name="Li A."/>
            <person name="Hailong Wang H."/>
            <person name="Zhang Y."/>
        </authorList>
    </citation>
    <scope>NUCLEOTIDE SEQUENCE</scope>
    <source>
        <strain evidence="3">Kala</strain>
    </source>
</reference>
<keyword evidence="4" id="KW-1185">Reference proteome</keyword>
<dbReference type="InterPro" id="IPR045608">
    <property type="entry name" value="Trypco2"/>
</dbReference>
<protein>
    <recommendedName>
        <fullName evidence="2">Trypsin-co-occurring domain-containing protein</fullName>
    </recommendedName>
</protein>
<evidence type="ECO:0000259" key="2">
    <source>
        <dbReference type="Pfam" id="PF19631"/>
    </source>
</evidence>
<dbReference type="EMBL" id="CP084204">
    <property type="protein sequence ID" value="UZX20499.1"/>
    <property type="molecule type" value="Genomic_DNA"/>
</dbReference>
<proteinExistence type="predicted"/>
<accession>A0ABY6QUT7</accession>
<dbReference type="GeneID" id="95599203"/>
<dbReference type="Pfam" id="PF19631">
    <property type="entry name" value="Trypco2"/>
    <property type="match status" value="1"/>
</dbReference>
<evidence type="ECO:0000256" key="1">
    <source>
        <dbReference type="SAM" id="MobiDB-lite"/>
    </source>
</evidence>
<sequence length="128" mass="13209">MNTSSGPPAQLSPPVRLLSGGRQEQGEFMEIGLADTIKALRGELSRAMADGEGQPVRLRVQSVKLDVQVAVTASAEAGGGVKFWVLTADGKATEATSTTHTVSLELTAETADGGSVLTDSARGARLED</sequence>
<organism evidence="3 4">
    <name type="scientific">Streptomyces tanashiensis</name>
    <dbReference type="NCBI Taxonomy" id="67367"/>
    <lineage>
        <taxon>Bacteria</taxon>
        <taxon>Bacillati</taxon>
        <taxon>Actinomycetota</taxon>
        <taxon>Actinomycetes</taxon>
        <taxon>Kitasatosporales</taxon>
        <taxon>Streptomycetaceae</taxon>
        <taxon>Streptomyces</taxon>
    </lineage>
</organism>
<feature type="region of interest" description="Disordered" evidence="1">
    <location>
        <begin position="109"/>
        <end position="128"/>
    </location>
</feature>
<dbReference type="RefSeq" id="WP_267258345.1">
    <property type="nucleotide sequence ID" value="NZ_CP084204.1"/>
</dbReference>
<gene>
    <name evidence="3" type="ORF">LDH80_07125</name>
</gene>